<gene>
    <name evidence="2" type="ORF">GCM10011518_35840</name>
</gene>
<dbReference type="InterPro" id="IPR027417">
    <property type="entry name" value="P-loop_NTPase"/>
</dbReference>
<dbReference type="SMART" id="SM00382">
    <property type="entry name" value="AAA"/>
    <property type="match status" value="1"/>
</dbReference>
<dbReference type="InterPro" id="IPR003593">
    <property type="entry name" value="AAA+_ATPase"/>
</dbReference>
<name>A0ABQ1URA1_9FLAO</name>
<comment type="caution">
    <text evidence="2">The sequence shown here is derived from an EMBL/GenBank/DDBJ whole genome shotgun (WGS) entry which is preliminary data.</text>
</comment>
<dbReference type="SUPFAM" id="SSF52540">
    <property type="entry name" value="P-loop containing nucleoside triphosphate hydrolases"/>
    <property type="match status" value="1"/>
</dbReference>
<dbReference type="RefSeq" id="WP_163395812.1">
    <property type="nucleotide sequence ID" value="NZ_BMKP01000009.1"/>
</dbReference>
<keyword evidence="3" id="KW-1185">Reference proteome</keyword>
<dbReference type="EMBL" id="BMKP01000009">
    <property type="protein sequence ID" value="GGF23367.1"/>
    <property type="molecule type" value="Genomic_DNA"/>
</dbReference>
<organism evidence="2 3">
    <name type="scientific">Flavobacterium limi</name>
    <dbReference type="NCBI Taxonomy" id="2045105"/>
    <lineage>
        <taxon>Bacteria</taxon>
        <taxon>Pseudomonadati</taxon>
        <taxon>Bacteroidota</taxon>
        <taxon>Flavobacteriia</taxon>
        <taxon>Flavobacteriales</taxon>
        <taxon>Flavobacteriaceae</taxon>
        <taxon>Flavobacterium</taxon>
    </lineage>
</organism>
<proteinExistence type="predicted"/>
<dbReference type="Proteomes" id="UP000655016">
    <property type="component" value="Unassembled WGS sequence"/>
</dbReference>
<dbReference type="Pfam" id="PF07728">
    <property type="entry name" value="AAA_5"/>
    <property type="match status" value="1"/>
</dbReference>
<evidence type="ECO:0000313" key="3">
    <source>
        <dbReference type="Proteomes" id="UP000655016"/>
    </source>
</evidence>
<accession>A0ABQ1URA1</accession>
<evidence type="ECO:0000259" key="1">
    <source>
        <dbReference type="SMART" id="SM00382"/>
    </source>
</evidence>
<evidence type="ECO:0000313" key="2">
    <source>
        <dbReference type="EMBL" id="GGF23367.1"/>
    </source>
</evidence>
<feature type="domain" description="AAA+ ATPase" evidence="1">
    <location>
        <begin position="41"/>
        <end position="183"/>
    </location>
</feature>
<dbReference type="InterPro" id="IPR011704">
    <property type="entry name" value="ATPase_dyneun-rel_AAA"/>
</dbReference>
<protein>
    <recommendedName>
        <fullName evidence="1">AAA+ ATPase domain-containing protein</fullName>
    </recommendedName>
</protein>
<reference evidence="3" key="1">
    <citation type="journal article" date="2019" name="Int. J. Syst. Evol. Microbiol.">
        <title>The Global Catalogue of Microorganisms (GCM) 10K type strain sequencing project: providing services to taxonomists for standard genome sequencing and annotation.</title>
        <authorList>
            <consortium name="The Broad Institute Genomics Platform"/>
            <consortium name="The Broad Institute Genome Sequencing Center for Infectious Disease"/>
            <person name="Wu L."/>
            <person name="Ma J."/>
        </authorList>
    </citation>
    <scope>NUCLEOTIDE SEQUENCE [LARGE SCALE GENOMIC DNA]</scope>
    <source>
        <strain evidence="3">CGMCC 1.16060</strain>
    </source>
</reference>
<dbReference type="Gene3D" id="3.40.50.300">
    <property type="entry name" value="P-loop containing nucleotide triphosphate hydrolases"/>
    <property type="match status" value="1"/>
</dbReference>
<sequence length="368" mass="41792">MTKNNQQQYVYYGTHTTATEIEKFILHVVKTNEQAIKEAKKRKSVCIWGKHGIGKTELVEKLAKENGMKFAYIAPAQFEEMGDLLGMPKITGDKTVFVPPAWVPTEDVPGILLLDDVNRADDRILRGIMQLLQNYELQSWKLPSQWTIVLTANPDGGDYSVTPMDDAMITRMLHVTMQFDVKAWAIWAEQNGVDERGINFVLTYPELISGERTTPRSLVQFFDTIASVKDLKKELAMVQLLAASGLDPNASTTFINFVQNNLSRLISPDEILNAKNFDKEVREVIENIMQDHIRLDILATICTRLTNYLLAREVKPTNVQLENIKKFLKLEVLPNDLRLSSVQDIIKHTLLHPIAADPYVTELILLNM</sequence>